<dbReference type="SMART" id="SM00507">
    <property type="entry name" value="HNHc"/>
    <property type="match status" value="1"/>
</dbReference>
<feature type="compositionally biased region" description="Basic residues" evidence="1">
    <location>
        <begin position="475"/>
        <end position="491"/>
    </location>
</feature>
<dbReference type="Pfam" id="PF02720">
    <property type="entry name" value="DUF222"/>
    <property type="match status" value="1"/>
</dbReference>
<reference evidence="4" key="1">
    <citation type="submission" date="2017-06" db="EMBL/GenBank/DDBJ databases">
        <authorList>
            <person name="Varghese N."/>
            <person name="Submissions S."/>
        </authorList>
    </citation>
    <scope>NUCLEOTIDE SEQUENCE [LARGE SCALE GENOMIC DNA]</scope>
    <source>
        <strain evidence="4">DSM 46839</strain>
    </source>
</reference>
<proteinExistence type="predicted"/>
<feature type="compositionally biased region" description="Low complexity" evidence="1">
    <location>
        <begin position="492"/>
        <end position="503"/>
    </location>
</feature>
<dbReference type="OrthoDB" id="4752861at2"/>
<organism evidence="3 4">
    <name type="scientific">Geodermatophilus pulveris</name>
    <dbReference type="NCBI Taxonomy" id="1564159"/>
    <lineage>
        <taxon>Bacteria</taxon>
        <taxon>Bacillati</taxon>
        <taxon>Actinomycetota</taxon>
        <taxon>Actinomycetes</taxon>
        <taxon>Geodermatophilales</taxon>
        <taxon>Geodermatophilaceae</taxon>
        <taxon>Geodermatophilus</taxon>
    </lineage>
</organism>
<dbReference type="AlphaFoldDB" id="A0A239IZE6"/>
<evidence type="ECO:0000313" key="4">
    <source>
        <dbReference type="Proteomes" id="UP000198373"/>
    </source>
</evidence>
<keyword evidence="4" id="KW-1185">Reference proteome</keyword>
<dbReference type="CDD" id="cd00085">
    <property type="entry name" value="HNHc"/>
    <property type="match status" value="1"/>
</dbReference>
<feature type="domain" description="HNH nuclease" evidence="2">
    <location>
        <begin position="333"/>
        <end position="386"/>
    </location>
</feature>
<dbReference type="InterPro" id="IPR003870">
    <property type="entry name" value="DUF222"/>
</dbReference>
<evidence type="ECO:0000313" key="3">
    <source>
        <dbReference type="EMBL" id="SNS98960.1"/>
    </source>
</evidence>
<protein>
    <recommendedName>
        <fullName evidence="2">HNH nuclease domain-containing protein</fullName>
    </recommendedName>
</protein>
<accession>A0A239IZE6</accession>
<dbReference type="InterPro" id="IPR003615">
    <property type="entry name" value="HNH_nuc"/>
</dbReference>
<dbReference type="Proteomes" id="UP000198373">
    <property type="component" value="Unassembled WGS sequence"/>
</dbReference>
<dbReference type="RefSeq" id="WP_089307256.1">
    <property type="nucleotide sequence ID" value="NZ_FZOO01000012.1"/>
</dbReference>
<gene>
    <name evidence="3" type="ORF">SAMN06893096_11263</name>
</gene>
<sequence>MPDVGTTHPSGSPLPDLARAITAGAVRLAAATAAWLRLVAEFDDRGGWHAVGIRSCANWLSWQCGLAPGAAREHVRVARALRVLPRTEAAFAGGRLSYSKVRALTRIAEPDTEESLLDLAVETTAAQLERFTRTWRRTDRDDAADTDGGLPRPEPEECFESWWDDDGMLNVRLRMRPEPGADWLAAVESVAEREARRERAQCARAREAGPAPGVDRRERQELDRRCAEDDALPGLAAQRRTTRRLHAVVTLARAAVATDRRPGDPPRREVVLHVDAAVLADDTAAGVAHLAGGPALTPAQARRIACDATAVTLLHAGREPLALGRRRRRASAAQRRALMARDGGCARPGCPETRPERLHAHHLRHWLFGGATDLANLVLLRDVDHGLAHDLDLVIARVDGRLVVTTPDGRHVWGAADAAFHAGTDRVDAPLGTESATSRPATADPWTGVHPIDTAVGRRPAPPADVTTTTEQTAHRHRGRVPSRRRGRRPGARPAGRPAPGAARRLRRAPGHTSVRERADVERAGAVLSRTLFPAGEPVLPDAMPVNGERMDLRHAVGVLMGHRAFLRRLATEAGAAGTAVGTGP</sequence>
<evidence type="ECO:0000256" key="1">
    <source>
        <dbReference type="SAM" id="MobiDB-lite"/>
    </source>
</evidence>
<feature type="region of interest" description="Disordered" evidence="1">
    <location>
        <begin position="428"/>
        <end position="518"/>
    </location>
</feature>
<dbReference type="EMBL" id="FZOO01000012">
    <property type="protein sequence ID" value="SNS98960.1"/>
    <property type="molecule type" value="Genomic_DNA"/>
</dbReference>
<name>A0A239IZE6_9ACTN</name>
<evidence type="ECO:0000259" key="2">
    <source>
        <dbReference type="SMART" id="SM00507"/>
    </source>
</evidence>